<keyword evidence="1" id="KW-1133">Transmembrane helix</keyword>
<organism evidence="2 3">
    <name type="scientific">Hyella patelloides LEGE 07179</name>
    <dbReference type="NCBI Taxonomy" id="945734"/>
    <lineage>
        <taxon>Bacteria</taxon>
        <taxon>Bacillati</taxon>
        <taxon>Cyanobacteriota</taxon>
        <taxon>Cyanophyceae</taxon>
        <taxon>Pleurocapsales</taxon>
        <taxon>Hyellaceae</taxon>
        <taxon>Hyella</taxon>
    </lineage>
</organism>
<dbReference type="Pfam" id="PF12966">
    <property type="entry name" value="AtpR"/>
    <property type="match status" value="1"/>
</dbReference>
<dbReference type="EMBL" id="CAACVJ010000190">
    <property type="protein sequence ID" value="VEP14543.1"/>
    <property type="molecule type" value="Genomic_DNA"/>
</dbReference>
<dbReference type="AlphaFoldDB" id="A0A563VT04"/>
<feature type="transmembrane region" description="Helical" evidence="1">
    <location>
        <begin position="37"/>
        <end position="57"/>
    </location>
</feature>
<proteinExistence type="predicted"/>
<sequence length="87" mass="9584">MTSIIAFIVGSGLGLFYFGGLWLTVQQLPVTKHPYRLMLSSFLLRLGISMFVLSLIIGGNTELYNVITLLTGCLGFLMVRTIAIMLI</sequence>
<gene>
    <name evidence="2" type="ORF">H1P_270036</name>
</gene>
<feature type="transmembrane region" description="Helical" evidence="1">
    <location>
        <begin position="63"/>
        <end position="86"/>
    </location>
</feature>
<dbReference type="RefSeq" id="WP_144865018.1">
    <property type="nucleotide sequence ID" value="NZ_LR213787.1"/>
</dbReference>
<evidence type="ECO:0008006" key="4">
    <source>
        <dbReference type="Google" id="ProtNLM"/>
    </source>
</evidence>
<dbReference type="OrthoDB" id="583551at2"/>
<reference evidence="2 3" key="1">
    <citation type="submission" date="2019-01" db="EMBL/GenBank/DDBJ databases">
        <authorList>
            <person name="Brito A."/>
        </authorList>
    </citation>
    <scope>NUCLEOTIDE SEQUENCE [LARGE SCALE GENOMIC DNA]</scope>
    <source>
        <strain evidence="2">1</strain>
    </source>
</reference>
<name>A0A563VT04_9CYAN</name>
<accession>A0A563VT04</accession>
<keyword evidence="1" id="KW-0812">Transmembrane</keyword>
<keyword evidence="1" id="KW-0472">Membrane</keyword>
<feature type="transmembrane region" description="Helical" evidence="1">
    <location>
        <begin position="6"/>
        <end position="25"/>
    </location>
</feature>
<dbReference type="InterPro" id="IPR017581">
    <property type="entry name" value="AtpR-like"/>
</dbReference>
<protein>
    <recommendedName>
        <fullName evidence="4">ATP synthase subunit I</fullName>
    </recommendedName>
</protein>
<evidence type="ECO:0000256" key="1">
    <source>
        <dbReference type="SAM" id="Phobius"/>
    </source>
</evidence>
<evidence type="ECO:0000313" key="2">
    <source>
        <dbReference type="EMBL" id="VEP14543.1"/>
    </source>
</evidence>
<evidence type="ECO:0000313" key="3">
    <source>
        <dbReference type="Proteomes" id="UP000320055"/>
    </source>
</evidence>
<dbReference type="Proteomes" id="UP000320055">
    <property type="component" value="Unassembled WGS sequence"/>
</dbReference>
<dbReference type="NCBIfam" id="TIGR03165">
    <property type="entry name" value="F1F0_chp_2"/>
    <property type="match status" value="1"/>
</dbReference>
<keyword evidence="3" id="KW-1185">Reference proteome</keyword>